<evidence type="ECO:0008006" key="10">
    <source>
        <dbReference type="Google" id="ProtNLM"/>
    </source>
</evidence>
<dbReference type="AlphaFoldDB" id="A0A1B8ZPF9"/>
<organism evidence="8 9">
    <name type="scientific">Chryseobacterium arthrosphaerae</name>
    <dbReference type="NCBI Taxonomy" id="651561"/>
    <lineage>
        <taxon>Bacteria</taxon>
        <taxon>Pseudomonadati</taxon>
        <taxon>Bacteroidota</taxon>
        <taxon>Flavobacteriia</taxon>
        <taxon>Flavobacteriales</taxon>
        <taxon>Weeksellaceae</taxon>
        <taxon>Chryseobacterium group</taxon>
        <taxon>Chryseobacterium</taxon>
    </lineage>
</organism>
<dbReference type="GO" id="GO:0004930">
    <property type="term" value="F:G protein-coupled receptor activity"/>
    <property type="evidence" value="ECO:0007669"/>
    <property type="project" value="InterPro"/>
</dbReference>
<name>A0A1B8ZPF9_9FLAO</name>
<dbReference type="InterPro" id="IPR046947">
    <property type="entry name" value="LytR-like"/>
</dbReference>
<evidence type="ECO:0000256" key="3">
    <source>
        <dbReference type="ARBA" id="ARBA00022989"/>
    </source>
</evidence>
<comment type="caution">
    <text evidence="8">The sequence shown here is derived from an EMBL/GenBank/DDBJ whole genome shotgun (WGS) entry which is preliminary data.</text>
</comment>
<evidence type="ECO:0000256" key="2">
    <source>
        <dbReference type="ARBA" id="ARBA00022692"/>
    </source>
</evidence>
<dbReference type="GO" id="GO:0000156">
    <property type="term" value="F:phosphorelay response regulator activity"/>
    <property type="evidence" value="ECO:0007669"/>
    <property type="project" value="InterPro"/>
</dbReference>
<feature type="domain" description="HTH LytTR-type" evidence="7">
    <location>
        <begin position="147"/>
        <end position="251"/>
    </location>
</feature>
<evidence type="ECO:0000259" key="7">
    <source>
        <dbReference type="PROSITE" id="PS50930"/>
    </source>
</evidence>
<dbReference type="PROSITE" id="PS50259">
    <property type="entry name" value="G_PROTEIN_RECEP_F3_4"/>
    <property type="match status" value="1"/>
</dbReference>
<evidence type="ECO:0000313" key="8">
    <source>
        <dbReference type="EMBL" id="OCA73489.1"/>
    </source>
</evidence>
<dbReference type="STRING" id="651561.BBI00_03650"/>
<evidence type="ECO:0000259" key="6">
    <source>
        <dbReference type="PROSITE" id="PS50259"/>
    </source>
</evidence>
<comment type="subcellular location">
    <subcellularLocation>
        <location evidence="1">Membrane</location>
        <topology evidence="1">Multi-pass membrane protein</topology>
    </subcellularLocation>
</comment>
<accession>A0A1B8ZPF9</accession>
<evidence type="ECO:0000256" key="1">
    <source>
        <dbReference type="ARBA" id="ARBA00004141"/>
    </source>
</evidence>
<reference evidence="9" key="1">
    <citation type="submission" date="2016-07" db="EMBL/GenBank/DDBJ databases">
        <authorList>
            <person name="Florea S."/>
            <person name="Webb J.S."/>
            <person name="Jaromczyk J."/>
            <person name="Schardl C.L."/>
        </authorList>
    </citation>
    <scope>NUCLEOTIDE SEQUENCE [LARGE SCALE GENOMIC DNA]</scope>
    <source>
        <strain evidence="9">CC-VM-7</strain>
    </source>
</reference>
<feature type="domain" description="G-protein coupled receptors family 3 profile" evidence="6">
    <location>
        <begin position="1"/>
        <end position="88"/>
    </location>
</feature>
<dbReference type="Pfam" id="PF04397">
    <property type="entry name" value="LytTR"/>
    <property type="match status" value="1"/>
</dbReference>
<dbReference type="GO" id="GO:0003677">
    <property type="term" value="F:DNA binding"/>
    <property type="evidence" value="ECO:0007669"/>
    <property type="project" value="InterPro"/>
</dbReference>
<evidence type="ECO:0000256" key="5">
    <source>
        <dbReference type="SAM" id="Phobius"/>
    </source>
</evidence>
<dbReference type="RefSeq" id="WP_065397494.1">
    <property type="nucleotide sequence ID" value="NZ_MAYG01000001.1"/>
</dbReference>
<dbReference type="InterPro" id="IPR017978">
    <property type="entry name" value="GPCR_3_C"/>
</dbReference>
<dbReference type="Gene3D" id="2.40.50.1020">
    <property type="entry name" value="LytTr DNA-binding domain"/>
    <property type="match status" value="1"/>
</dbReference>
<proteinExistence type="predicted"/>
<evidence type="ECO:0000313" key="9">
    <source>
        <dbReference type="Proteomes" id="UP000093432"/>
    </source>
</evidence>
<feature type="transmembrane region" description="Helical" evidence="5">
    <location>
        <begin position="35"/>
        <end position="55"/>
    </location>
</feature>
<dbReference type="SMART" id="SM00850">
    <property type="entry name" value="LytTR"/>
    <property type="match status" value="1"/>
</dbReference>
<dbReference type="PROSITE" id="PS50930">
    <property type="entry name" value="HTH_LYTTR"/>
    <property type="match status" value="1"/>
</dbReference>
<dbReference type="GO" id="GO:0016020">
    <property type="term" value="C:membrane"/>
    <property type="evidence" value="ECO:0007669"/>
    <property type="project" value="UniProtKB-SubCell"/>
</dbReference>
<keyword evidence="4 5" id="KW-0472">Membrane</keyword>
<protein>
    <recommendedName>
        <fullName evidence="10">HTH LytTR-type domain-containing protein</fullName>
    </recommendedName>
</protein>
<gene>
    <name evidence="8" type="ORF">BBI00_03650</name>
</gene>
<keyword evidence="3 5" id="KW-1133">Transmembrane helix</keyword>
<feature type="transmembrane region" description="Helical" evidence="5">
    <location>
        <begin position="67"/>
        <end position="91"/>
    </location>
</feature>
<dbReference type="PANTHER" id="PTHR37299:SF1">
    <property type="entry name" value="STAGE 0 SPORULATION PROTEIN A HOMOLOG"/>
    <property type="match status" value="1"/>
</dbReference>
<keyword evidence="2 5" id="KW-0812">Transmembrane</keyword>
<dbReference type="PANTHER" id="PTHR37299">
    <property type="entry name" value="TRANSCRIPTIONAL REGULATOR-RELATED"/>
    <property type="match status" value="1"/>
</dbReference>
<dbReference type="EMBL" id="MAYG01000001">
    <property type="protein sequence ID" value="OCA73489.1"/>
    <property type="molecule type" value="Genomic_DNA"/>
</dbReference>
<dbReference type="Proteomes" id="UP000093432">
    <property type="component" value="Unassembled WGS sequence"/>
</dbReference>
<feature type="transmembrane region" description="Helical" evidence="5">
    <location>
        <begin position="111"/>
        <end position="128"/>
    </location>
</feature>
<evidence type="ECO:0000256" key="4">
    <source>
        <dbReference type="ARBA" id="ARBA00023136"/>
    </source>
</evidence>
<dbReference type="InterPro" id="IPR007492">
    <property type="entry name" value="LytTR_DNA-bd_dom"/>
</dbReference>
<sequence>MILSGIIIVITTINMFQDFWEAKRSGYSFHFSESLLFKIVWILYIPIIMVLYQKLKSETHISYTKTALFIILPITVHLIMLPFIATILSLFFYQGRYDLFKFFSYTLTHDFSIAVLIYAGFVLGYQYLPVRKPNAVYTEKATVSPTFVIHNGKDNVIIHTEDIIQITSATPYVSIHLENKRYLHSETLKSMLEQLDDQIFIRVHKSAVVNFSKIRSFKSRLNGDYDLQMTDGTLVRLSRTYTSEFKKRFTTGTSGQLTNSSG</sequence>